<dbReference type="GeneID" id="103549251"/>
<evidence type="ECO:0000313" key="2">
    <source>
        <dbReference type="RefSeq" id="XP_008515717.1"/>
    </source>
</evidence>
<keyword evidence="1" id="KW-1185">Reference proteome</keyword>
<reference evidence="2" key="1">
    <citation type="submission" date="2025-08" db="UniProtKB">
        <authorList>
            <consortium name="RefSeq"/>
        </authorList>
    </citation>
    <scope>IDENTIFICATION</scope>
    <source>
        <tissue evidence="2">Blood</tissue>
    </source>
</reference>
<proteinExistence type="predicted"/>
<dbReference type="PANTHER" id="PTHR35667:SF1">
    <property type="entry name" value="LEUKEMIA NUP98 FUSION PARTNER 1"/>
    <property type="match status" value="1"/>
</dbReference>
<dbReference type="PANTHER" id="PTHR35667">
    <property type="entry name" value="LEUKEMIA NUP98 FUSION PARTNER 1"/>
    <property type="match status" value="1"/>
</dbReference>
<evidence type="ECO:0000313" key="1">
    <source>
        <dbReference type="Proteomes" id="UP001652662"/>
    </source>
</evidence>
<gene>
    <name evidence="2" type="primary">LNP1</name>
</gene>
<dbReference type="InterPro" id="IPR029280">
    <property type="entry name" value="LNP1"/>
</dbReference>
<dbReference type="RefSeq" id="XP_008515717.1">
    <property type="nucleotide sequence ID" value="XM_008517495.2"/>
</dbReference>
<sequence length="255" mass="29898">MWAAQFINRHYRGCLMVKWLFSKSFSFKDPIIGDHLKIPVLFRLLGEILGFIQSALLDDISLCQIRGQAFNILNHLYMEHRDDDDEDVSFAKWMSSFWGHSWIEEDERGLRDRHRSQHASYRKTSLPCPFPVLPRITSSDSHPRRRSHEDQGFQCRTHTQDYRKCSGDGSFKEPLESTGRSHSKMQAFSESSEQQLCFRTKRSVSLGPESRQERNERECLRMETGSCKKAEERRSCKKTEHREAYMAALFEKGPK</sequence>
<dbReference type="Proteomes" id="UP001652662">
    <property type="component" value="Chromosome 18"/>
</dbReference>
<dbReference type="Pfam" id="PF15419">
    <property type="entry name" value="LNP1"/>
    <property type="match status" value="1"/>
</dbReference>
<accession>A0ABM2EIS1</accession>
<name>A0ABM2EIS1_EQUPR</name>
<protein>
    <submittedName>
        <fullName evidence="2">Leukemia NUP98 fusion partner 1 isoform X1</fullName>
    </submittedName>
</protein>
<organism evidence="1 2">
    <name type="scientific">Equus przewalskii</name>
    <name type="common">Przewalski's horse</name>
    <name type="synonym">Equus caballus przewalskii</name>
    <dbReference type="NCBI Taxonomy" id="9798"/>
    <lineage>
        <taxon>Eukaryota</taxon>
        <taxon>Metazoa</taxon>
        <taxon>Chordata</taxon>
        <taxon>Craniata</taxon>
        <taxon>Vertebrata</taxon>
        <taxon>Euteleostomi</taxon>
        <taxon>Mammalia</taxon>
        <taxon>Eutheria</taxon>
        <taxon>Laurasiatheria</taxon>
        <taxon>Perissodactyla</taxon>
        <taxon>Equidae</taxon>
        <taxon>Equus</taxon>
    </lineage>
</organism>